<dbReference type="RefSeq" id="WP_386822827.1">
    <property type="nucleotide sequence ID" value="NZ_JBHTIF010000001.1"/>
</dbReference>
<evidence type="ECO:0000256" key="1">
    <source>
        <dbReference type="ARBA" id="ARBA00022603"/>
    </source>
</evidence>
<dbReference type="EC" id="2.1.1.-" evidence="3"/>
<protein>
    <submittedName>
        <fullName evidence="3">Class I SAM-dependent methyltransferase</fullName>
        <ecNumber evidence="3">2.1.1.-</ecNumber>
    </submittedName>
</protein>
<dbReference type="GO" id="GO:0032259">
    <property type="term" value="P:methylation"/>
    <property type="evidence" value="ECO:0007669"/>
    <property type="project" value="UniProtKB-KW"/>
</dbReference>
<gene>
    <name evidence="3" type="ORF">ACFQ0E_06335</name>
</gene>
<keyword evidence="4" id="KW-1185">Reference proteome</keyword>
<dbReference type="InterPro" id="IPR029063">
    <property type="entry name" value="SAM-dependent_MTases_sf"/>
</dbReference>
<accession>A0ABW2YBD6</accession>
<dbReference type="SUPFAM" id="SSF53335">
    <property type="entry name" value="S-adenosyl-L-methionine-dependent methyltransferases"/>
    <property type="match status" value="1"/>
</dbReference>
<keyword evidence="1 3" id="KW-0489">Methyltransferase</keyword>
<name>A0ABW2YBD6_9GAMM</name>
<organism evidence="3 4">
    <name type="scientific">Lysobacter brunescens</name>
    <dbReference type="NCBI Taxonomy" id="262323"/>
    <lineage>
        <taxon>Bacteria</taxon>
        <taxon>Pseudomonadati</taxon>
        <taxon>Pseudomonadota</taxon>
        <taxon>Gammaproteobacteria</taxon>
        <taxon>Lysobacterales</taxon>
        <taxon>Lysobacteraceae</taxon>
        <taxon>Lysobacter</taxon>
    </lineage>
</organism>
<dbReference type="InterPro" id="IPR007213">
    <property type="entry name" value="Ppm1/Ppm2/Tcmp"/>
</dbReference>
<proteinExistence type="predicted"/>
<evidence type="ECO:0000256" key="2">
    <source>
        <dbReference type="ARBA" id="ARBA00022679"/>
    </source>
</evidence>
<comment type="caution">
    <text evidence="3">The sequence shown here is derived from an EMBL/GenBank/DDBJ whole genome shotgun (WGS) entry which is preliminary data.</text>
</comment>
<dbReference type="GO" id="GO:0008168">
    <property type="term" value="F:methyltransferase activity"/>
    <property type="evidence" value="ECO:0007669"/>
    <property type="project" value="UniProtKB-KW"/>
</dbReference>
<dbReference type="EMBL" id="JBHTIF010000001">
    <property type="protein sequence ID" value="MFD0725218.1"/>
    <property type="molecule type" value="Genomic_DNA"/>
</dbReference>
<evidence type="ECO:0000313" key="4">
    <source>
        <dbReference type="Proteomes" id="UP001597110"/>
    </source>
</evidence>
<evidence type="ECO:0000313" key="3">
    <source>
        <dbReference type="EMBL" id="MFD0725218.1"/>
    </source>
</evidence>
<dbReference type="Proteomes" id="UP001597110">
    <property type="component" value="Unassembled WGS sequence"/>
</dbReference>
<sequence>MIPGRPSATALIVALSVARRGVAAGLPDTSLRIAARALDAAGGHWRGLGRLARHRFGRTLLDFVEGIALPGLAAHHCARKRWLLDRLRAMPPLGDLLWPAVGFDGTGASLVDTDPRLRVREYDHPDTLRLRARIAGTQARVSRAPIDLPDGIADLRAQGLDHLATTLIAEGVAMYLPPRPLLRALRMLARWPVPPRLLLTALAPITAQGRGFSADSGLVRRWLSAHGEPFLWRCAPERLERLLQRHGYAIEARWDGAGYGEYALDARHARTPPFKTGA</sequence>
<keyword evidence="2 3" id="KW-0808">Transferase</keyword>
<dbReference type="Gene3D" id="3.40.50.150">
    <property type="entry name" value="Vaccinia Virus protein VP39"/>
    <property type="match status" value="1"/>
</dbReference>
<dbReference type="Pfam" id="PF04072">
    <property type="entry name" value="LCM"/>
    <property type="match status" value="1"/>
</dbReference>
<reference evidence="4" key="1">
    <citation type="journal article" date="2019" name="Int. J. Syst. Evol. Microbiol.">
        <title>The Global Catalogue of Microorganisms (GCM) 10K type strain sequencing project: providing services to taxonomists for standard genome sequencing and annotation.</title>
        <authorList>
            <consortium name="The Broad Institute Genomics Platform"/>
            <consortium name="The Broad Institute Genome Sequencing Center for Infectious Disease"/>
            <person name="Wu L."/>
            <person name="Ma J."/>
        </authorList>
    </citation>
    <scope>NUCLEOTIDE SEQUENCE [LARGE SCALE GENOMIC DNA]</scope>
    <source>
        <strain evidence="4">CCUG 55585</strain>
    </source>
</reference>